<dbReference type="InterPro" id="IPR004087">
    <property type="entry name" value="KH_dom"/>
</dbReference>
<dbReference type="AlphaFoldDB" id="G8YU38"/>
<dbReference type="Pfam" id="PF00013">
    <property type="entry name" value="KH_1"/>
    <property type="match status" value="6"/>
</dbReference>
<feature type="compositionally biased region" description="Low complexity" evidence="4">
    <location>
        <begin position="82"/>
        <end position="94"/>
    </location>
</feature>
<reference evidence="7" key="1">
    <citation type="submission" date="2011-10" db="EMBL/GenBank/DDBJ databases">
        <authorList>
            <person name="Genoscope - CEA"/>
        </authorList>
    </citation>
    <scope>NUCLEOTIDE SEQUENCE</scope>
    <source>
        <strain evidence="7">CBS 7064</strain>
    </source>
</reference>
<feature type="domain" description="K Homology" evidence="5">
    <location>
        <begin position="715"/>
        <end position="793"/>
    </location>
</feature>
<dbReference type="InterPro" id="IPR057778">
    <property type="entry name" value="KH_Vigilin_N"/>
</dbReference>
<feature type="compositionally biased region" description="Low complexity" evidence="4">
    <location>
        <begin position="26"/>
        <end position="42"/>
    </location>
</feature>
<dbReference type="EMBL" id="FO082059">
    <property type="protein sequence ID" value="CCE72878.1"/>
    <property type="molecule type" value="Genomic_DNA"/>
</dbReference>
<dbReference type="InParanoid" id="G8YU38"/>
<dbReference type="PROSITE" id="PS50084">
    <property type="entry name" value="KH_TYPE_1"/>
    <property type="match status" value="7"/>
</dbReference>
<dbReference type="Pfam" id="PF24668">
    <property type="entry name" value="KH_Vigilin"/>
    <property type="match status" value="1"/>
</dbReference>
<keyword evidence="1" id="KW-0677">Repeat</keyword>
<dbReference type="Proteomes" id="UP000005222">
    <property type="component" value="Chromosome A"/>
</dbReference>
<dbReference type="OMA" id="DHAGQQV"/>
<feature type="domain" description="K Homology" evidence="5">
    <location>
        <begin position="256"/>
        <end position="321"/>
    </location>
</feature>
<feature type="domain" description="K Homology" evidence="5">
    <location>
        <begin position="171"/>
        <end position="252"/>
    </location>
</feature>
<evidence type="ECO:0000256" key="3">
    <source>
        <dbReference type="PROSITE-ProRule" id="PRU00117"/>
    </source>
</evidence>
<feature type="domain" description="K Homology" evidence="5">
    <location>
        <begin position="636"/>
        <end position="711"/>
    </location>
</feature>
<dbReference type="InterPro" id="IPR004088">
    <property type="entry name" value="KH_dom_type_1"/>
</dbReference>
<evidence type="ECO:0000256" key="2">
    <source>
        <dbReference type="ARBA" id="ARBA00022884"/>
    </source>
</evidence>
<dbReference type="SMART" id="SM00322">
    <property type="entry name" value="KH"/>
    <property type="match status" value="10"/>
</dbReference>
<feature type="domain" description="K Homology" evidence="5">
    <location>
        <begin position="957"/>
        <end position="1025"/>
    </location>
</feature>
<dbReference type="FunCoup" id="G8YU38">
    <property type="interactions" value="1159"/>
</dbReference>
<dbReference type="InterPro" id="IPR036612">
    <property type="entry name" value="KH_dom_type_1_sf"/>
</dbReference>
<evidence type="ECO:0000313" key="7">
    <source>
        <dbReference type="EMBL" id="CCE73439.1"/>
    </source>
</evidence>
<evidence type="ECO:0000259" key="5">
    <source>
        <dbReference type="SMART" id="SM00322"/>
    </source>
</evidence>
<dbReference type="SUPFAM" id="SSF54791">
    <property type="entry name" value="Eukaryotic type KH-domain (KH-domain type I)"/>
    <property type="match status" value="6"/>
</dbReference>
<organism evidence="7 8">
    <name type="scientific">Pichia sorbitophila (strain ATCC MYA-4447 / BCRC 22081 / CBS 7064 / NBRC 10061 / NRRL Y-12695)</name>
    <name type="common">Hybrid yeast</name>
    <dbReference type="NCBI Taxonomy" id="559304"/>
    <lineage>
        <taxon>Eukaryota</taxon>
        <taxon>Fungi</taxon>
        <taxon>Dikarya</taxon>
        <taxon>Ascomycota</taxon>
        <taxon>Saccharomycotina</taxon>
        <taxon>Pichiomycetes</taxon>
        <taxon>Debaryomycetaceae</taxon>
        <taxon>Millerozyma</taxon>
    </lineage>
</organism>
<reference evidence="8" key="2">
    <citation type="journal article" date="2012" name="G3 (Bethesda)">
        <title>Pichia sorbitophila, an interspecies yeast hybrid reveals early steps of genome resolution following polyploidization.</title>
        <authorList>
            <person name="Leh Louis V."/>
            <person name="Despons L."/>
            <person name="Friedrich A."/>
            <person name="Martin T."/>
            <person name="Durrens P."/>
            <person name="Casaregola S."/>
            <person name="Neuveglise C."/>
            <person name="Fairhead C."/>
            <person name="Marck C."/>
            <person name="Cruz J.A."/>
            <person name="Straub M.L."/>
            <person name="Kugler V."/>
            <person name="Sacerdot C."/>
            <person name="Uzunov Z."/>
            <person name="Thierry A."/>
            <person name="Weiss S."/>
            <person name="Bleykasten C."/>
            <person name="De Montigny J."/>
            <person name="Jacques N."/>
            <person name="Jung P."/>
            <person name="Lemaire M."/>
            <person name="Mallet S."/>
            <person name="Morel G."/>
            <person name="Richard G.F."/>
            <person name="Sarkar A."/>
            <person name="Savel G."/>
            <person name="Schacherer J."/>
            <person name="Seret M.L."/>
            <person name="Talla E."/>
            <person name="Samson G."/>
            <person name="Jubin C."/>
            <person name="Poulain J."/>
            <person name="Vacherie B."/>
            <person name="Barbe V."/>
            <person name="Pelletier E."/>
            <person name="Sherman D.J."/>
            <person name="Westhof E."/>
            <person name="Weissenbach J."/>
            <person name="Baret P.V."/>
            <person name="Wincker P."/>
            <person name="Gaillardin C."/>
            <person name="Dujon B."/>
            <person name="Souciet J.L."/>
        </authorList>
    </citation>
    <scope>NUCLEOTIDE SEQUENCE [LARGE SCALE GENOMIC DNA]</scope>
    <source>
        <strain evidence="8">ATCC MYA-4447 / BCRC 22081 / CBS 7064 / NBRC 10061 / NRRL Y-12695</strain>
    </source>
</reference>
<feature type="region of interest" description="Disordered" evidence="4">
    <location>
        <begin position="757"/>
        <end position="777"/>
    </location>
</feature>
<dbReference type="GO" id="GO:0003723">
    <property type="term" value="F:RNA binding"/>
    <property type="evidence" value="ECO:0007669"/>
    <property type="project" value="UniProtKB-UniRule"/>
</dbReference>
<dbReference type="eggNOG" id="KOG2208">
    <property type="taxonomic scope" value="Eukaryota"/>
</dbReference>
<feature type="domain" description="K Homology" evidence="5">
    <location>
        <begin position="556"/>
        <end position="629"/>
    </location>
</feature>
<feature type="compositionally biased region" description="Polar residues" evidence="4">
    <location>
        <begin position="47"/>
        <end position="58"/>
    </location>
</feature>
<feature type="region of interest" description="Disordered" evidence="4">
    <location>
        <begin position="19"/>
        <end position="94"/>
    </location>
</feature>
<feature type="domain" description="K Homology" evidence="5">
    <location>
        <begin position="108"/>
        <end position="170"/>
    </location>
</feature>
<dbReference type="Gene3D" id="3.30.1370.10">
    <property type="entry name" value="K Homology domain, type 1"/>
    <property type="match status" value="7"/>
</dbReference>
<protein>
    <submittedName>
        <fullName evidence="7">Piso0_000480 protein</fullName>
    </submittedName>
</protein>
<keyword evidence="2 3" id="KW-0694">RNA-binding</keyword>
<gene>
    <name evidence="7" type="primary">Piso0_000480</name>
    <name evidence="6" type="ORF">GNLVRS01_PISO0A10274g</name>
    <name evidence="7" type="ORF">GNLVRS01_PISO0B10341g</name>
</gene>
<feature type="compositionally biased region" description="Basic and acidic residues" evidence="4">
    <location>
        <begin position="764"/>
        <end position="773"/>
    </location>
</feature>
<dbReference type="PANTHER" id="PTHR10288">
    <property type="entry name" value="KH DOMAIN CONTAINING RNA BINDING PROTEIN"/>
    <property type="match status" value="1"/>
</dbReference>
<name>G8YU38_PICSO</name>
<evidence type="ECO:0000256" key="4">
    <source>
        <dbReference type="SAM" id="MobiDB-lite"/>
    </source>
</evidence>
<evidence type="ECO:0000313" key="8">
    <source>
        <dbReference type="Proteomes" id="UP000005222"/>
    </source>
</evidence>
<dbReference type="EMBL" id="FO082058">
    <property type="protein sequence ID" value="CCE73439.1"/>
    <property type="molecule type" value="Genomic_DNA"/>
</dbReference>
<feature type="domain" description="K Homology" evidence="5">
    <location>
        <begin position="875"/>
        <end position="953"/>
    </location>
</feature>
<evidence type="ECO:0000313" key="6">
    <source>
        <dbReference type="EMBL" id="CCE72878.1"/>
    </source>
</evidence>
<dbReference type="OrthoDB" id="10027144at2759"/>
<dbReference type="Proteomes" id="UP000005222">
    <property type="component" value="Chromosome B"/>
</dbReference>
<evidence type="ECO:0000256" key="1">
    <source>
        <dbReference type="ARBA" id="ARBA00022737"/>
    </source>
</evidence>
<dbReference type="STRING" id="559304.G8YU38"/>
<accession>G8YU38</accession>
<sequence length="1205" mass="132816">MSTPAEIIAARVNGIIRNGEDKGALSNSVNVSSDSEEVNSVVDESDGSLNTSVPSISDESAFPTLGGKKTTQSPKASATWGPMSKSTSPSGPSVSKVKASVIQDAFTLDVEDQLNVARPEFIRILTNIKAETKTNIECTTSSHTKKRTFLISGKPESVKLARRLVIKKLTKPIKISFLVPAKLRSKIIGSQGKTLKPIISENDVKIDIDHDEILQEDVDDEDDIFAKAVKATIEGDVEGCKHAKAQILAIVREEIKHLSIRFTIADVVKPFAAKHLESITSEFADLSFSIPDFYSSSNKIHIVGDREAALQAKSAIQDALEPLEKKLVVEEVAIPKTKHQFLPVEKVLGDYNVLIQLPTDDNLKVKFIGQRANLKEAMETARKTTSQYKVEILEMSKAHKGNISHVKSVAALLIKNKKFNDIASANGVKIDAPSLSELENSSFQSIPIKIIAKTDEEDKVKSAKKAIVSAVNKVTPSDAFVIDDIDKILIPKVPATISSITEKHGIQFVILNGKVVLFSSGPQEESEDFDFEENNGEAYFKEVNDSLNKLRDLASNINSIVLNIANEKQNHLKGPNGTTLSLLLSEVEPDSVSIKLHYNGKEESPDSVFLHGYSASVEKVKKLIDSIFSLTPSELESYSTSIEIPSNVISRIIGKNGSNLISLKEKFGTKIDVSDKDSEESKESNSNASVKIFGPKFNVEECEKAIAYDAKRWADETTRRLKIENEYHKRLIGPNWLYINKLQDKYNVKIRFPPTDGVSSSHLDAPKSKDEVTIRGSSKNVKKAEEELMDLYKYEKENGYKETLKIPVKAIARVIGKSGETIKDISDGFGVEYKFNRNQEFEDTNGFTEVLLIGSKSSLKSAREKILDIVNEVENTVKVSLDIDPKYYRELIGQGGSALKEIISKAGGDDVPRNRYFKLLSIPNEGSENEQVTSEGDKKIVDAIIKQVKDIVAQKEASVTENLDLPKEKHKLIVGPLGTIRHSIQDKYSVVVDIPRPNDKATIVKISGLPDNVEKALEEIRTLTKDDWNVSIDVPSNYHAFVSERGAIFKRLLQDYDVRVSHGNLTRKASALSKATVPVPVNAYPAEEEKTKFTISANEDNSTAEDIPWRLKGSSGSTDKVAKILNDRLEEAKNANYSAWFYSSDSSQFAKLIGPQGSTISEIRKKSGCVISVPKAGEKSNEFIYLVGSENGLKEAQKLIENLLA</sequence>
<dbReference type="HOGENOM" id="CLU_003293_1_0_1"/>
<feature type="domain" description="K Homology" evidence="5">
    <location>
        <begin position="798"/>
        <end position="871"/>
    </location>
</feature>
<feature type="domain" description="K Homology" evidence="5">
    <location>
        <begin position="1118"/>
        <end position="1205"/>
    </location>
</feature>
<proteinExistence type="predicted"/>
<keyword evidence="8" id="KW-1185">Reference proteome</keyword>